<dbReference type="AlphaFoldDB" id="A0A3E1R714"/>
<dbReference type="RefSeq" id="WP_117179912.1">
    <property type="nucleotide sequence ID" value="NZ_QFZK01000021.1"/>
</dbReference>
<name>A0A3E1R714_9BURK</name>
<sequence>MQTLRNAKLIARFVLVWFALSIGVAIASPMVNPQGMQLVCSGSTAMKIVVTDDNGQATTSSHTLECPLCASISAPPPMEIVAFGSAAPVAFAAPLYGASDIPLTLTAPPPARGPPARS</sequence>
<dbReference type="Proteomes" id="UP000260665">
    <property type="component" value="Unassembled WGS sequence"/>
</dbReference>
<reference evidence="1 2" key="1">
    <citation type="submission" date="2018-05" db="EMBL/GenBank/DDBJ databases">
        <title>Rhodoferax soyangensis sp.nov., isolated from an oligotrophic freshwater lake.</title>
        <authorList>
            <person name="Park M."/>
        </authorList>
    </citation>
    <scope>NUCLEOTIDE SEQUENCE [LARGE SCALE GENOMIC DNA]</scope>
    <source>
        <strain evidence="1 2">IMCC26218</strain>
    </source>
</reference>
<evidence type="ECO:0000313" key="1">
    <source>
        <dbReference type="EMBL" id="RFO95158.1"/>
    </source>
</evidence>
<dbReference type="InterPro" id="IPR021333">
    <property type="entry name" value="DUF2946"/>
</dbReference>
<dbReference type="EMBL" id="QFZK01000021">
    <property type="protein sequence ID" value="RFO95158.1"/>
    <property type="molecule type" value="Genomic_DNA"/>
</dbReference>
<comment type="caution">
    <text evidence="1">The sequence shown here is derived from an EMBL/GenBank/DDBJ whole genome shotgun (WGS) entry which is preliminary data.</text>
</comment>
<dbReference type="OrthoDB" id="8906767at2"/>
<organism evidence="1 2">
    <name type="scientific">Rhodoferax lacus</name>
    <dbReference type="NCBI Taxonomy" id="2184758"/>
    <lineage>
        <taxon>Bacteria</taxon>
        <taxon>Pseudomonadati</taxon>
        <taxon>Pseudomonadota</taxon>
        <taxon>Betaproteobacteria</taxon>
        <taxon>Burkholderiales</taxon>
        <taxon>Comamonadaceae</taxon>
        <taxon>Rhodoferax</taxon>
    </lineage>
</organism>
<gene>
    <name evidence="1" type="ORF">DIC66_19810</name>
</gene>
<accession>A0A3E1R714</accession>
<protein>
    <submittedName>
        <fullName evidence="1">DUF2946 domain-containing protein</fullName>
    </submittedName>
</protein>
<keyword evidence="2" id="KW-1185">Reference proteome</keyword>
<dbReference type="Pfam" id="PF11162">
    <property type="entry name" value="DUF2946"/>
    <property type="match status" value="1"/>
</dbReference>
<proteinExistence type="predicted"/>
<evidence type="ECO:0000313" key="2">
    <source>
        <dbReference type="Proteomes" id="UP000260665"/>
    </source>
</evidence>